<dbReference type="SMART" id="SM00516">
    <property type="entry name" value="SEC14"/>
    <property type="match status" value="1"/>
</dbReference>
<name>A0A6J1M1P9_DROHY</name>
<dbReference type="Gene3D" id="1.20.5.1200">
    <property type="entry name" value="Alpha-tocopherol transfer"/>
    <property type="match status" value="1"/>
</dbReference>
<protein>
    <submittedName>
        <fullName evidence="3">Alpha-tocopherol transfer protein</fullName>
    </submittedName>
</protein>
<dbReference type="PANTHER" id="PTHR10174:SF216">
    <property type="entry name" value="CRAL-TRIO DOMAIN-CONTAINING PROTEIN-RELATED"/>
    <property type="match status" value="1"/>
</dbReference>
<dbReference type="Gene3D" id="3.40.525.10">
    <property type="entry name" value="CRAL-TRIO lipid binding domain"/>
    <property type="match status" value="1"/>
</dbReference>
<evidence type="ECO:0000313" key="3">
    <source>
        <dbReference type="RefSeq" id="XP_023173765.2"/>
    </source>
</evidence>
<dbReference type="OMA" id="EALDYWR"/>
<dbReference type="CDD" id="cd00170">
    <property type="entry name" value="SEC14"/>
    <property type="match status" value="1"/>
</dbReference>
<dbReference type="Proteomes" id="UP000504633">
    <property type="component" value="Unplaced"/>
</dbReference>
<sequence>MAGLRPLTPELAAVAVSECNEQQTERGEFIVTLQIWIGKLPYLKARTDERLLLAFLRRCRFSVEAAKRRIDNYYSLRNDFPEVLRSRQVDEALLQQFDRGIHVIPTRPVSPQGPRVIISQFCKIDPKQSNPREAFKLLFILLELLALECDNASVSGIFFVVDARDVTMEQMLQYDPFLLKKTFMLVDQCMPLRFAEIHLVNMISSGQKIFNFVTSFLPAKLPFKFVVHKKSEDLYKHLPPEAMTIEYGGNNGYQAEALDYWRSKLLEYKDYLAEDSQYCTNEKLRVGLANAWASGELSGTSGSFRKLEVD</sequence>
<dbReference type="SUPFAM" id="SSF52087">
    <property type="entry name" value="CRAL/TRIO domain"/>
    <property type="match status" value="1"/>
</dbReference>
<dbReference type="GO" id="GO:1902936">
    <property type="term" value="F:phosphatidylinositol bisphosphate binding"/>
    <property type="evidence" value="ECO:0007669"/>
    <property type="project" value="TreeGrafter"/>
</dbReference>
<proteinExistence type="predicted"/>
<dbReference type="GeneID" id="111601422"/>
<dbReference type="Gene3D" id="1.10.8.20">
    <property type="entry name" value="N-terminal domain of phosphatidylinositol transfer protein sec14p"/>
    <property type="match status" value="1"/>
</dbReference>
<dbReference type="OrthoDB" id="6575879at2759"/>
<dbReference type="InterPro" id="IPR001251">
    <property type="entry name" value="CRAL-TRIO_dom"/>
</dbReference>
<gene>
    <name evidence="3" type="primary">LOC111601422</name>
</gene>
<reference evidence="3" key="1">
    <citation type="submission" date="2025-08" db="UniProtKB">
        <authorList>
            <consortium name="RefSeq"/>
        </authorList>
    </citation>
    <scope>IDENTIFICATION</scope>
    <source>
        <strain evidence="3">15085-1641.00</strain>
        <tissue evidence="3">Whole body</tissue>
    </source>
</reference>
<dbReference type="Pfam" id="PF00650">
    <property type="entry name" value="CRAL_TRIO"/>
    <property type="match status" value="1"/>
</dbReference>
<dbReference type="SUPFAM" id="SSF46938">
    <property type="entry name" value="CRAL/TRIO N-terminal domain"/>
    <property type="match status" value="1"/>
</dbReference>
<keyword evidence="2" id="KW-1185">Reference proteome</keyword>
<dbReference type="KEGG" id="dhe:111601422"/>
<dbReference type="PROSITE" id="PS50191">
    <property type="entry name" value="CRAL_TRIO"/>
    <property type="match status" value="1"/>
</dbReference>
<dbReference type="InterPro" id="IPR036865">
    <property type="entry name" value="CRAL-TRIO_dom_sf"/>
</dbReference>
<organism evidence="2 3">
    <name type="scientific">Drosophila hydei</name>
    <name type="common">Fruit fly</name>
    <dbReference type="NCBI Taxonomy" id="7224"/>
    <lineage>
        <taxon>Eukaryota</taxon>
        <taxon>Metazoa</taxon>
        <taxon>Ecdysozoa</taxon>
        <taxon>Arthropoda</taxon>
        <taxon>Hexapoda</taxon>
        <taxon>Insecta</taxon>
        <taxon>Pterygota</taxon>
        <taxon>Neoptera</taxon>
        <taxon>Endopterygota</taxon>
        <taxon>Diptera</taxon>
        <taxon>Brachycera</taxon>
        <taxon>Muscomorpha</taxon>
        <taxon>Ephydroidea</taxon>
        <taxon>Drosophilidae</taxon>
        <taxon>Drosophila</taxon>
    </lineage>
</organism>
<dbReference type="PRINTS" id="PR00180">
    <property type="entry name" value="CRETINALDHBP"/>
</dbReference>
<dbReference type="AlphaFoldDB" id="A0A6J1M1P9"/>
<feature type="domain" description="CRAL-TRIO" evidence="1">
    <location>
        <begin position="90"/>
        <end position="255"/>
    </location>
</feature>
<dbReference type="PANTHER" id="PTHR10174">
    <property type="entry name" value="ALPHA-TOCOPHEROL TRANSFER PROTEIN-RELATED"/>
    <property type="match status" value="1"/>
</dbReference>
<dbReference type="RefSeq" id="XP_023173765.2">
    <property type="nucleotide sequence ID" value="XM_023317997.2"/>
</dbReference>
<evidence type="ECO:0000259" key="1">
    <source>
        <dbReference type="PROSITE" id="PS50191"/>
    </source>
</evidence>
<accession>A0A6J1M1P9</accession>
<dbReference type="GO" id="GO:0016020">
    <property type="term" value="C:membrane"/>
    <property type="evidence" value="ECO:0007669"/>
    <property type="project" value="TreeGrafter"/>
</dbReference>
<evidence type="ECO:0000313" key="2">
    <source>
        <dbReference type="Proteomes" id="UP000504633"/>
    </source>
</evidence>
<dbReference type="InterPro" id="IPR036273">
    <property type="entry name" value="CRAL/TRIO_N_dom_sf"/>
</dbReference>